<feature type="region of interest" description="Disordered" evidence="1">
    <location>
        <begin position="91"/>
        <end position="115"/>
    </location>
</feature>
<feature type="compositionally biased region" description="Basic and acidic residues" evidence="1">
    <location>
        <begin position="269"/>
        <end position="278"/>
    </location>
</feature>
<sequence>MKTRSSLISAALRSRWTCVACLRQQQRLQSRKLSTPVFQSAHLPQESRDKALRRSVVGSSRPLHTSRPLGREADQQRQAVPLGDFYTDILANPTPKKSKEETSLPTFVQSGDKSKEERAKMLFGSIEGSGYERHTYDKPDNTWRTINGVPVPPRPAEPDNCCMSGCVHCVWDDYRDDIESWASRVAEAQAKSPKKRAHGRTPKIEMSRPEVDNASGSMDDDGGGSEGLWTTPSSSADEDDVLFQGIPVGIRHFMATEKRIKERRRAKREKGASVDDYE</sequence>
<protein>
    <recommendedName>
        <fullName evidence="2">Oxidoreductase-like domain-containing protein</fullName>
    </recommendedName>
</protein>
<dbReference type="InterPro" id="IPR039251">
    <property type="entry name" value="OXLD1"/>
</dbReference>
<feature type="region of interest" description="Disordered" evidence="1">
    <location>
        <begin position="32"/>
        <end position="78"/>
    </location>
</feature>
<dbReference type="eggNOG" id="KOG4690">
    <property type="taxonomic scope" value="Eukaryota"/>
</dbReference>
<dbReference type="VEuPathDB" id="FungiDB:G647_07512"/>
<evidence type="ECO:0000313" key="3">
    <source>
        <dbReference type="EMBL" id="OCT44842.1"/>
    </source>
</evidence>
<dbReference type="GO" id="GO:0005739">
    <property type="term" value="C:mitochondrion"/>
    <property type="evidence" value="ECO:0007669"/>
    <property type="project" value="TreeGrafter"/>
</dbReference>
<evidence type="ECO:0000313" key="4">
    <source>
        <dbReference type="Proteomes" id="UP000094526"/>
    </source>
</evidence>
<reference evidence="4" key="1">
    <citation type="submission" date="2015-07" db="EMBL/GenBank/DDBJ databases">
        <authorList>
            <person name="Teixeira M.M."/>
            <person name="Souza R.C."/>
            <person name="Almeida L.G."/>
            <person name="Vicente V.A."/>
            <person name="de Hoog S."/>
            <person name="Bocca A.L."/>
            <person name="de Almeida S.R."/>
            <person name="Vasconcelos A.T."/>
            <person name="Felipe M.S."/>
        </authorList>
    </citation>
    <scope>NUCLEOTIDE SEQUENCE [LARGE SCALE GENOMIC DNA]</scope>
    <source>
        <strain evidence="4">KSF</strain>
    </source>
</reference>
<dbReference type="PANTHER" id="PTHR21193:SF3">
    <property type="entry name" value="OXIDOREDUCTASE-LIKE DOMAIN-CONTAINING PROTEIN 1"/>
    <property type="match status" value="1"/>
</dbReference>
<keyword evidence="4" id="KW-1185">Reference proteome</keyword>
<gene>
    <name evidence="3" type="ORF">CLCR_06191</name>
</gene>
<dbReference type="VEuPathDB" id="FungiDB:CLCR_06191"/>
<dbReference type="Proteomes" id="UP000094526">
    <property type="component" value="Unassembled WGS sequence"/>
</dbReference>
<dbReference type="Pfam" id="PF09791">
    <property type="entry name" value="Oxidored-like"/>
    <property type="match status" value="1"/>
</dbReference>
<dbReference type="PANTHER" id="PTHR21193">
    <property type="entry name" value="OXIDOREDUCTASE-LIKE DOMAIN-CONTAINING PROTEIN 1"/>
    <property type="match status" value="1"/>
</dbReference>
<feature type="compositionally biased region" description="Basic and acidic residues" evidence="1">
    <location>
        <begin position="202"/>
        <end position="211"/>
    </location>
</feature>
<comment type="caution">
    <text evidence="3">The sequence shown here is derived from an EMBL/GenBank/DDBJ whole genome shotgun (WGS) entry which is preliminary data.</text>
</comment>
<evidence type="ECO:0000259" key="2">
    <source>
        <dbReference type="Pfam" id="PF09791"/>
    </source>
</evidence>
<feature type="region of interest" description="Disordered" evidence="1">
    <location>
        <begin position="185"/>
        <end position="238"/>
    </location>
</feature>
<proteinExistence type="predicted"/>
<dbReference type="AlphaFoldDB" id="A0A1C1C8R3"/>
<dbReference type="STRING" id="86049.A0A1C1C8R3"/>
<dbReference type="OrthoDB" id="10064411at2759"/>
<evidence type="ECO:0000256" key="1">
    <source>
        <dbReference type="SAM" id="MobiDB-lite"/>
    </source>
</evidence>
<feature type="region of interest" description="Disordered" evidence="1">
    <location>
        <begin position="255"/>
        <end position="278"/>
    </location>
</feature>
<organism evidence="3 4">
    <name type="scientific">Cladophialophora carrionii</name>
    <dbReference type="NCBI Taxonomy" id="86049"/>
    <lineage>
        <taxon>Eukaryota</taxon>
        <taxon>Fungi</taxon>
        <taxon>Dikarya</taxon>
        <taxon>Ascomycota</taxon>
        <taxon>Pezizomycotina</taxon>
        <taxon>Eurotiomycetes</taxon>
        <taxon>Chaetothyriomycetidae</taxon>
        <taxon>Chaetothyriales</taxon>
        <taxon>Herpotrichiellaceae</taxon>
        <taxon>Cladophialophora</taxon>
    </lineage>
</organism>
<dbReference type="EMBL" id="LGRB01000020">
    <property type="protein sequence ID" value="OCT44842.1"/>
    <property type="molecule type" value="Genomic_DNA"/>
</dbReference>
<name>A0A1C1C8R3_9EURO</name>
<feature type="compositionally biased region" description="Basic residues" evidence="1">
    <location>
        <begin position="192"/>
        <end position="201"/>
    </location>
</feature>
<feature type="domain" description="Oxidoreductase-like" evidence="2">
    <location>
        <begin position="145"/>
        <end position="189"/>
    </location>
</feature>
<accession>A0A1C1C8R3</accession>
<dbReference type="InterPro" id="IPR019180">
    <property type="entry name" value="Oxidoreductase-like_N"/>
</dbReference>